<dbReference type="Gene3D" id="3.40.50.300">
    <property type="entry name" value="P-loop containing nucleotide triphosphate hydrolases"/>
    <property type="match status" value="1"/>
</dbReference>
<protein>
    <recommendedName>
        <fullName evidence="2">DUF8206 domain-containing protein</fullName>
    </recommendedName>
</protein>
<keyword evidence="4" id="KW-1185">Reference proteome</keyword>
<feature type="domain" description="DUF8206" evidence="2">
    <location>
        <begin position="597"/>
        <end position="675"/>
    </location>
</feature>
<feature type="coiled-coil region" evidence="1">
    <location>
        <begin position="700"/>
        <end position="727"/>
    </location>
</feature>
<evidence type="ECO:0000313" key="3">
    <source>
        <dbReference type="EMBL" id="TKR79780.1"/>
    </source>
</evidence>
<evidence type="ECO:0000256" key="1">
    <source>
        <dbReference type="SAM" id="Coils"/>
    </source>
</evidence>
<dbReference type="InterPro" id="IPR027417">
    <property type="entry name" value="P-loop_NTPase"/>
</dbReference>
<dbReference type="OrthoDB" id="5858432at2759"/>
<dbReference type="CDD" id="cd00882">
    <property type="entry name" value="Ras_like_GTPase"/>
    <property type="match status" value="1"/>
</dbReference>
<keyword evidence="1" id="KW-0175">Coiled coil</keyword>
<dbReference type="InterPro" id="IPR058519">
    <property type="entry name" value="DUF8206"/>
</dbReference>
<sequence>MAIFNDPPSEHRGAIFIRSPIPGSKGESRSDVFEFEDRNPPTFENLMRIYADKWYGQAKEDLYAYAKQWKGAFGEYVDVDMKHYGRIVESGLKVELWFVETKKHCNAILLNSKNGNSKTYSTEKIETPILEAPNVEQGAEVIKGTESKNVLTALKFAMQDSKVALELVDIRKKPSKLQNLFGNPGSHSYDFRNHSTLQQNLKTHADAFVNNSFSSLTHHKSGYAHKNRDASCQDSKTHRINVPADIEEEPKPQPALLASNFQCKVFGEDAKTKAKTIVLLGETGVGKSTFVNSILSYLEHQSLAEAERSTEDLKCLIPSKFLYNQQMIMVGKESADESLDKPGESATQRPKTYEFKVEGQLYRIIDVPGIGDSRGIDQDRKNFDLILDEINKQAEINAFCILMASDNPRITVAMRYCIYELLSNLHKGAAKNILFCFTKARTTFYKPGESYNILRKYLDDLSQQQGVKIPLDDSSSAFYFDNEPFKYLCLKQNGICLDGQRKQYDRSFEVSRESTLRLFHRVQTLLPHDTREMAALTDTRRLILHMVPISAETTKKIQMNKKMLEDQMEKLAASKKIGKSLQEHLYINEYRIKTTPLKKPRTVCASSSCISKVPIADSVRYNILYKKICHDPCHLMDVKPGQYPNEALKSCATFNDEKVCKKCQCKWDVHIHLTYLQEVRTTIVPNKQLQEAIKEKNIQNLTIEDVLKSYRSRLEDLQRDEEFIKKMCAKFSTFLRSNSMSIRNDVYLDYLKHAVKLADQELSFGGSYHKAVELQKSLKDYEEEVRLLQAAEYDGSVVTIDDINALKVQLRELANRHAEIKDLLCIAEKNDVNGAK</sequence>
<evidence type="ECO:0000259" key="2">
    <source>
        <dbReference type="Pfam" id="PF26633"/>
    </source>
</evidence>
<dbReference type="EMBL" id="AZBU02000004">
    <property type="protein sequence ID" value="TKR79780.1"/>
    <property type="molecule type" value="Genomic_DNA"/>
</dbReference>
<dbReference type="PANTHER" id="PTHR32046:SF11">
    <property type="entry name" value="IMMUNE-ASSOCIATED NUCLEOTIDE-BINDING PROTEIN 10-LIKE"/>
    <property type="match status" value="1"/>
</dbReference>
<gene>
    <name evidence="3" type="ORF">L596_013947</name>
</gene>
<name>A0A4U5NB51_STECR</name>
<comment type="caution">
    <text evidence="3">The sequence shown here is derived from an EMBL/GenBank/DDBJ whole genome shotgun (WGS) entry which is preliminary data.</text>
</comment>
<proteinExistence type="predicted"/>
<accession>A0A4U5NB51</accession>
<dbReference type="AlphaFoldDB" id="A0A4U5NB51"/>
<dbReference type="Pfam" id="PF26633">
    <property type="entry name" value="DUF8206"/>
    <property type="match status" value="1"/>
</dbReference>
<evidence type="ECO:0000313" key="4">
    <source>
        <dbReference type="Proteomes" id="UP000298663"/>
    </source>
</evidence>
<reference evidence="3 4" key="2">
    <citation type="journal article" date="2019" name="G3 (Bethesda)">
        <title>Hybrid Assembly of the Genome of the Entomopathogenic Nematode Steinernema carpocapsae Identifies the X-Chromosome.</title>
        <authorList>
            <person name="Serra L."/>
            <person name="Macchietto M."/>
            <person name="Macias-Munoz A."/>
            <person name="McGill C.J."/>
            <person name="Rodriguez I.M."/>
            <person name="Rodriguez B."/>
            <person name="Murad R."/>
            <person name="Mortazavi A."/>
        </authorList>
    </citation>
    <scope>NUCLEOTIDE SEQUENCE [LARGE SCALE GENOMIC DNA]</scope>
    <source>
        <strain evidence="3 4">ALL</strain>
    </source>
</reference>
<feature type="coiled-coil region" evidence="1">
    <location>
        <begin position="771"/>
        <end position="823"/>
    </location>
</feature>
<dbReference type="Proteomes" id="UP000298663">
    <property type="component" value="Unassembled WGS sequence"/>
</dbReference>
<dbReference type="PROSITE" id="PS00675">
    <property type="entry name" value="SIGMA54_INTERACT_1"/>
    <property type="match status" value="1"/>
</dbReference>
<organism evidence="3 4">
    <name type="scientific">Steinernema carpocapsae</name>
    <name type="common">Entomopathogenic nematode</name>
    <dbReference type="NCBI Taxonomy" id="34508"/>
    <lineage>
        <taxon>Eukaryota</taxon>
        <taxon>Metazoa</taxon>
        <taxon>Ecdysozoa</taxon>
        <taxon>Nematoda</taxon>
        <taxon>Chromadorea</taxon>
        <taxon>Rhabditida</taxon>
        <taxon>Tylenchina</taxon>
        <taxon>Panagrolaimomorpha</taxon>
        <taxon>Strongyloidoidea</taxon>
        <taxon>Steinernematidae</taxon>
        <taxon>Steinernema</taxon>
    </lineage>
</organism>
<dbReference type="SUPFAM" id="SSF52540">
    <property type="entry name" value="P-loop containing nucleoside triphosphate hydrolases"/>
    <property type="match status" value="1"/>
</dbReference>
<dbReference type="InterPro" id="IPR025662">
    <property type="entry name" value="Sigma_54_int_dom_ATP-bd_1"/>
</dbReference>
<dbReference type="PANTHER" id="PTHR32046">
    <property type="entry name" value="G DOMAIN-CONTAINING PROTEIN"/>
    <property type="match status" value="1"/>
</dbReference>
<reference evidence="3 4" key="1">
    <citation type="journal article" date="2015" name="Genome Biol.">
        <title>Comparative genomics of Steinernema reveals deeply conserved gene regulatory networks.</title>
        <authorList>
            <person name="Dillman A.R."/>
            <person name="Macchietto M."/>
            <person name="Porter C.F."/>
            <person name="Rogers A."/>
            <person name="Williams B."/>
            <person name="Antoshechkin I."/>
            <person name="Lee M.M."/>
            <person name="Goodwin Z."/>
            <person name="Lu X."/>
            <person name="Lewis E.E."/>
            <person name="Goodrich-Blair H."/>
            <person name="Stock S.P."/>
            <person name="Adams B.J."/>
            <person name="Sternberg P.W."/>
            <person name="Mortazavi A."/>
        </authorList>
    </citation>
    <scope>NUCLEOTIDE SEQUENCE [LARGE SCALE GENOMIC DNA]</scope>
    <source>
        <strain evidence="3 4">ALL</strain>
    </source>
</reference>